<evidence type="ECO:0000256" key="1">
    <source>
        <dbReference type="SAM" id="MobiDB-lite"/>
    </source>
</evidence>
<evidence type="ECO:0000313" key="3">
    <source>
        <dbReference type="Proteomes" id="UP000249645"/>
    </source>
</evidence>
<sequence length="156" mass="17203">MYLHYNDYQLRISLDLLNILIVQAGATDDTNTILISADKIAMDTIKTKAGVLYDLTAELQKTNDDRNGYLISLALSIALYEVYMRSDDEEIPPKVIKNYEDALDALDKIANGKDILDLPPKIADNGSGTPGDGETVGTMGNGLRRLGSQKKRTHQM</sequence>
<protein>
    <recommendedName>
        <fullName evidence="4">DUF1320 domain-containing protein</fullName>
    </recommendedName>
</protein>
<organism evidence="2 3">
    <name type="scientific">Pseudopedobacter saltans</name>
    <dbReference type="NCBI Taxonomy" id="151895"/>
    <lineage>
        <taxon>Bacteria</taxon>
        <taxon>Pseudomonadati</taxon>
        <taxon>Bacteroidota</taxon>
        <taxon>Sphingobacteriia</taxon>
        <taxon>Sphingobacteriales</taxon>
        <taxon>Sphingobacteriaceae</taxon>
        <taxon>Pseudopedobacter</taxon>
    </lineage>
</organism>
<evidence type="ECO:0000313" key="2">
    <source>
        <dbReference type="EMBL" id="PZP39481.1"/>
    </source>
</evidence>
<gene>
    <name evidence="2" type="ORF">DI598_19940</name>
</gene>
<feature type="region of interest" description="Disordered" evidence="1">
    <location>
        <begin position="120"/>
        <end position="156"/>
    </location>
</feature>
<dbReference type="EMBL" id="QFOI01000667">
    <property type="protein sequence ID" value="PZP39481.1"/>
    <property type="molecule type" value="Genomic_DNA"/>
</dbReference>
<evidence type="ECO:0008006" key="4">
    <source>
        <dbReference type="Google" id="ProtNLM"/>
    </source>
</evidence>
<comment type="caution">
    <text evidence="2">The sequence shown here is derived from an EMBL/GenBank/DDBJ whole genome shotgun (WGS) entry which is preliminary data.</text>
</comment>
<accession>A0A2W5E579</accession>
<dbReference type="Pfam" id="PF07030">
    <property type="entry name" value="Phage_Mu_Gp36"/>
    <property type="match status" value="1"/>
</dbReference>
<feature type="compositionally biased region" description="Basic residues" evidence="1">
    <location>
        <begin position="147"/>
        <end position="156"/>
    </location>
</feature>
<dbReference type="InterPro" id="IPR009752">
    <property type="entry name" value="Phage_Mu_GpJ"/>
</dbReference>
<reference evidence="2 3" key="1">
    <citation type="submission" date="2017-11" db="EMBL/GenBank/DDBJ databases">
        <title>Infants hospitalized years apart are colonized by the same room-sourced microbial strains.</title>
        <authorList>
            <person name="Brooks B."/>
            <person name="Olm M.R."/>
            <person name="Firek B.A."/>
            <person name="Baker R."/>
            <person name="Thomas B.C."/>
            <person name="Morowitz M.J."/>
            <person name="Banfield J.F."/>
        </authorList>
    </citation>
    <scope>NUCLEOTIDE SEQUENCE [LARGE SCALE GENOMIC DNA]</scope>
    <source>
        <strain evidence="2">S2_009_000_R2_76</strain>
    </source>
</reference>
<name>A0A2W5E579_9SPHI</name>
<dbReference type="AlphaFoldDB" id="A0A2W5E579"/>
<dbReference type="Proteomes" id="UP000249645">
    <property type="component" value="Unassembled WGS sequence"/>
</dbReference>
<proteinExistence type="predicted"/>